<dbReference type="SUPFAM" id="SSF47152">
    <property type="entry name" value="Methane monooxygenase hydrolase, gamma subunit"/>
    <property type="match status" value="1"/>
</dbReference>
<gene>
    <name evidence="1" type="ORF">F6R98_10900</name>
</gene>
<evidence type="ECO:0000313" key="1">
    <source>
        <dbReference type="EMBL" id="QFY43062.1"/>
    </source>
</evidence>
<name>A0A5Q0BIW3_9GAMM</name>
<reference evidence="1 2" key="1">
    <citation type="submission" date="2019-09" db="EMBL/GenBank/DDBJ databases">
        <title>Ecophysiology of the spiral-shaped methanotroph Methylospira mobilis as revealed by the complete genome sequence.</title>
        <authorList>
            <person name="Oshkin I.Y."/>
            <person name="Dedysh S.N."/>
            <person name="Miroshnikov K."/>
            <person name="Danilova O.V."/>
            <person name="Hakobyan A."/>
            <person name="Liesack W."/>
        </authorList>
    </citation>
    <scope>NUCLEOTIDE SEQUENCE [LARGE SCALE GENOMIC DNA]</scope>
    <source>
        <strain evidence="1 2">Shm1</strain>
    </source>
</reference>
<dbReference type="Gene3D" id="1.20.1280.10">
    <property type="entry name" value="Methane monooxygenase, gamma chain, domain 1"/>
    <property type="match status" value="1"/>
</dbReference>
<dbReference type="Gene3D" id="1.20.1280.30">
    <property type="entry name" value="Methane monooxygenase, gamma chain, domain 2"/>
    <property type="match status" value="1"/>
</dbReference>
<dbReference type="InterPro" id="IPR036123">
    <property type="entry name" value="Me_mOase_sf_g"/>
</dbReference>
<dbReference type="InterPro" id="IPR015952">
    <property type="entry name" value="Me_mOase_g_dom1"/>
</dbReference>
<dbReference type="InterPro" id="IPR054953">
    <property type="entry name" value="MethMoxGammaMmoZ"/>
</dbReference>
<accession>A0A5Q0BIW3</accession>
<dbReference type="InterPro" id="IPR015953">
    <property type="entry name" value="Me_mOase_g_dom2"/>
</dbReference>
<dbReference type="AlphaFoldDB" id="A0A5Q0BIW3"/>
<dbReference type="GO" id="GO:0015947">
    <property type="term" value="P:methane metabolic process"/>
    <property type="evidence" value="ECO:0007669"/>
    <property type="project" value="InterPro"/>
</dbReference>
<dbReference type="NCBIfam" id="NF045805">
    <property type="entry name" value="MethMoxGammaMmoZ"/>
    <property type="match status" value="1"/>
</dbReference>
<proteinExistence type="predicted"/>
<dbReference type="InParanoid" id="A0A5Q0BIW3"/>
<sequence length="168" mass="19423">MPNQPVHDNAIRREWKSKVAAISTLKEGAETLTQFRLDYSTPFRKSYDLDIDYLWIEAKLEEKVAVLKANAFSDEDFRNKTATGEDAAEVVNQAVAKINAAKDKWEAEKIHIGFRQAYKPPILPVNFFLDAERQLGTRLMELRNLNYYDTSLEDLRKQRGVRVIQVPH</sequence>
<dbReference type="InterPro" id="IPR004222">
    <property type="entry name" value="Me_mOase_g"/>
</dbReference>
<dbReference type="PIRSF" id="PIRSF018503">
    <property type="entry name" value="Me_mOase_g"/>
    <property type="match status" value="1"/>
</dbReference>
<dbReference type="EMBL" id="CP044205">
    <property type="protein sequence ID" value="QFY43062.1"/>
    <property type="molecule type" value="Genomic_DNA"/>
</dbReference>
<organism evidence="1 2">
    <name type="scientific">Candidatus Methylospira mobilis</name>
    <dbReference type="NCBI Taxonomy" id="1808979"/>
    <lineage>
        <taxon>Bacteria</taxon>
        <taxon>Pseudomonadati</taxon>
        <taxon>Pseudomonadota</taxon>
        <taxon>Gammaproteobacteria</taxon>
        <taxon>Methylococcales</taxon>
        <taxon>Methylococcaceae</taxon>
        <taxon>Candidatus Methylospira</taxon>
    </lineage>
</organism>
<dbReference type="OrthoDB" id="4620104at2"/>
<dbReference type="Proteomes" id="UP000325755">
    <property type="component" value="Chromosome"/>
</dbReference>
<keyword evidence="1" id="KW-0560">Oxidoreductase</keyword>
<dbReference type="RefSeq" id="WP_153249045.1">
    <property type="nucleotide sequence ID" value="NZ_CP044205.1"/>
</dbReference>
<keyword evidence="1" id="KW-0503">Monooxygenase</keyword>
<keyword evidence="2" id="KW-1185">Reference proteome</keyword>
<dbReference type="KEGG" id="mmob:F6R98_10900"/>
<dbReference type="Pfam" id="PF02964">
    <property type="entry name" value="MeMO_Hyd_G"/>
    <property type="match status" value="1"/>
</dbReference>
<evidence type="ECO:0000313" key="2">
    <source>
        <dbReference type="Proteomes" id="UP000325755"/>
    </source>
</evidence>
<dbReference type="GO" id="GO:0015049">
    <property type="term" value="F:methane monooxygenase [NAD(P)H] activity"/>
    <property type="evidence" value="ECO:0007669"/>
    <property type="project" value="InterPro"/>
</dbReference>
<protein>
    <submittedName>
        <fullName evidence="1">Methane monooxygenase</fullName>
    </submittedName>
</protein>